<sequence length="437" mass="47566">MLGPFEIVARRRPVNLVAPAFTTATADGPGSWDLPQPAPYAAATASTSGEATLTLTSGQAELAVRVHDGVLDLQVTAGGLTSEHRSRRFGRLEAPAEALAVTLTGTHLTGLVRERGRWRARARYDLRERVDTRDEDFCRALGLQATGEVADVRAGAFGQLGLRDVRLVTDADGTPVRDDTRLLFTATHAGPGFFDAAHTGVWAIDPDGWRPEHRADLYFRRADLPGVYGDNATHLVRDGGRWLVATSTWGDFDRPHKKASVAVTLAESDADLLRGRHVLDTRPLPLPTDGLTSVGTWDPHLVRIEDRWHVGFVTASKFFKFRPALAVGDDLDHLVLVAADARRTATEGTTVLRIGDDWRVLASDGRQGPRGSRAQFPVFDLGLRELGRLDAPYPTNLPWPTLARVDDRWVMLTFNGAKVGGDLVGYGSHGDLVVMTS</sequence>
<dbReference type="RefSeq" id="WP_194698625.1">
    <property type="nucleotide sequence ID" value="NZ_JADKPO010000054.1"/>
</dbReference>
<reference evidence="1" key="1">
    <citation type="submission" date="2020-11" db="EMBL/GenBank/DDBJ databases">
        <title>Nocardioides cynanchi sp. nov., isolated from soil of rhizosphere of Cynanchum wilfordii.</title>
        <authorList>
            <person name="Lee J.-S."/>
            <person name="Suh M.K."/>
            <person name="Kim J.-S."/>
        </authorList>
    </citation>
    <scope>NUCLEOTIDE SEQUENCE</scope>
    <source>
        <strain evidence="1">KCTC 19276</strain>
    </source>
</reference>
<evidence type="ECO:0000313" key="1">
    <source>
        <dbReference type="EMBL" id="MBF4770480.1"/>
    </source>
</evidence>
<keyword evidence="2" id="KW-1185">Reference proteome</keyword>
<organism evidence="1 2">
    <name type="scientific">Nocardioides agariphilus</name>
    <dbReference type="NCBI Taxonomy" id="433664"/>
    <lineage>
        <taxon>Bacteria</taxon>
        <taxon>Bacillati</taxon>
        <taxon>Actinomycetota</taxon>
        <taxon>Actinomycetes</taxon>
        <taxon>Propionibacteriales</taxon>
        <taxon>Nocardioidaceae</taxon>
        <taxon>Nocardioides</taxon>
    </lineage>
</organism>
<dbReference type="EMBL" id="JADKPO010000054">
    <property type="protein sequence ID" value="MBF4770480.1"/>
    <property type="molecule type" value="Genomic_DNA"/>
</dbReference>
<protein>
    <submittedName>
        <fullName evidence="1">Uncharacterized protein</fullName>
    </submittedName>
</protein>
<proteinExistence type="predicted"/>
<accession>A0A930VTD4</accession>
<comment type="caution">
    <text evidence="1">The sequence shown here is derived from an EMBL/GenBank/DDBJ whole genome shotgun (WGS) entry which is preliminary data.</text>
</comment>
<name>A0A930VTD4_9ACTN</name>
<dbReference type="Proteomes" id="UP000660668">
    <property type="component" value="Unassembled WGS sequence"/>
</dbReference>
<evidence type="ECO:0000313" key="2">
    <source>
        <dbReference type="Proteomes" id="UP000660668"/>
    </source>
</evidence>
<dbReference type="AlphaFoldDB" id="A0A930VTD4"/>
<gene>
    <name evidence="1" type="ORF">ISU10_22125</name>
</gene>